<feature type="compositionally biased region" description="Basic and acidic residues" evidence="1">
    <location>
        <begin position="160"/>
        <end position="175"/>
    </location>
</feature>
<feature type="signal peptide" evidence="2">
    <location>
        <begin position="1"/>
        <end position="21"/>
    </location>
</feature>
<gene>
    <name evidence="3" type="ORF">NV381_22190</name>
</gene>
<feature type="compositionally biased region" description="Basic and acidic residues" evidence="1">
    <location>
        <begin position="197"/>
        <end position="210"/>
    </location>
</feature>
<comment type="caution">
    <text evidence="3">The sequence shown here is derived from an EMBL/GenBank/DDBJ whole genome shotgun (WGS) entry which is preliminary data.</text>
</comment>
<keyword evidence="2" id="KW-0732">Signal</keyword>
<feature type="region of interest" description="Disordered" evidence="1">
    <location>
        <begin position="150"/>
        <end position="210"/>
    </location>
</feature>
<organism evidence="3 4">
    <name type="scientific">Paenibacillus radicis</name>
    <name type="common">ex Xue et al. 2023</name>
    <dbReference type="NCBI Taxonomy" id="2972489"/>
    <lineage>
        <taxon>Bacteria</taxon>
        <taxon>Bacillati</taxon>
        <taxon>Bacillota</taxon>
        <taxon>Bacilli</taxon>
        <taxon>Bacillales</taxon>
        <taxon>Paenibacillaceae</taxon>
        <taxon>Paenibacillus</taxon>
    </lineage>
</organism>
<feature type="chain" id="PRO_5046512805" description="Lipoprotein" evidence="2">
    <location>
        <begin position="22"/>
        <end position="225"/>
    </location>
</feature>
<proteinExistence type="predicted"/>
<dbReference type="RefSeq" id="WP_258215473.1">
    <property type="nucleotide sequence ID" value="NZ_JANQBD010000017.1"/>
</dbReference>
<evidence type="ECO:0000256" key="2">
    <source>
        <dbReference type="SAM" id="SignalP"/>
    </source>
</evidence>
<accession>A0ABT1YL50</accession>
<evidence type="ECO:0000256" key="1">
    <source>
        <dbReference type="SAM" id="MobiDB-lite"/>
    </source>
</evidence>
<dbReference type="PROSITE" id="PS51257">
    <property type="entry name" value="PROKAR_LIPOPROTEIN"/>
    <property type="match status" value="1"/>
</dbReference>
<reference evidence="3 4" key="1">
    <citation type="submission" date="2022-08" db="EMBL/GenBank/DDBJ databases">
        <title>Paenibacillus endoradicis sp. nov., Paenibacillus radicibacter sp. nov and Paenibacillus pararadicis sp. nov., three cold-adapted plant growth-promoting bacteria isolated from root of Larix gmelinii in Great Khingan.</title>
        <authorList>
            <person name="Xue H."/>
        </authorList>
    </citation>
    <scope>NUCLEOTIDE SEQUENCE [LARGE SCALE GENOMIC DNA]</scope>
    <source>
        <strain evidence="3 4">N5-1-1-5</strain>
    </source>
</reference>
<sequence>MKIRKKLIITLSVSVSLCFVVGCGSNVKSNEPLVASSTQATLPEDNTYNLIFKKIKESKLDEADALLWKEIGGVYSVRLGDLPQDKQDLINLYNYIKVQKKLQGNDYINVVNYLNQLKPIDTLISLNERDSMLLKYQPLADRQWELSKSQTANKPAYTKEQLEKDPKAPSKDPLDYNKNGEYVPKNGVSKNPADYNAKGEYRPAETMTKEEKLKELEEMLKKAVK</sequence>
<name>A0ABT1YL50_9BACL</name>
<protein>
    <recommendedName>
        <fullName evidence="5">Lipoprotein</fullName>
    </recommendedName>
</protein>
<dbReference type="EMBL" id="JANQBD010000017">
    <property type="protein sequence ID" value="MCR8633901.1"/>
    <property type="molecule type" value="Genomic_DNA"/>
</dbReference>
<evidence type="ECO:0008006" key="5">
    <source>
        <dbReference type="Google" id="ProtNLM"/>
    </source>
</evidence>
<evidence type="ECO:0000313" key="4">
    <source>
        <dbReference type="Proteomes" id="UP001300012"/>
    </source>
</evidence>
<evidence type="ECO:0000313" key="3">
    <source>
        <dbReference type="EMBL" id="MCR8633901.1"/>
    </source>
</evidence>
<dbReference type="Proteomes" id="UP001300012">
    <property type="component" value="Unassembled WGS sequence"/>
</dbReference>
<keyword evidence="4" id="KW-1185">Reference proteome</keyword>